<proteinExistence type="predicted"/>
<dbReference type="EMBL" id="AZAC01000003">
    <property type="protein sequence ID" value="KIX15453.1"/>
    <property type="molecule type" value="Genomic_DNA"/>
</dbReference>
<keyword evidence="2" id="KW-0472">Membrane</keyword>
<feature type="transmembrane region" description="Helical" evidence="2">
    <location>
        <begin position="188"/>
        <end position="207"/>
    </location>
</feature>
<feature type="transmembrane region" description="Helical" evidence="2">
    <location>
        <begin position="117"/>
        <end position="136"/>
    </location>
</feature>
<reference evidence="3 4" key="1">
    <citation type="submission" date="2013-11" db="EMBL/GenBank/DDBJ databases">
        <title>Metagenomic analysis of a methanogenic consortium involved in long chain n-alkane degradation.</title>
        <authorList>
            <person name="Davidova I.A."/>
            <person name="Callaghan A.V."/>
            <person name="Wawrik B."/>
            <person name="Pruitt S."/>
            <person name="Marks C."/>
            <person name="Duncan K.E."/>
            <person name="Suflita J.M."/>
        </authorList>
    </citation>
    <scope>NUCLEOTIDE SEQUENCE [LARGE SCALE GENOMIC DNA]</scope>
    <source>
        <strain evidence="3 4">SPR</strain>
    </source>
</reference>
<comment type="caution">
    <text evidence="3">The sequence shown here is derived from an EMBL/GenBank/DDBJ whole genome shotgun (WGS) entry which is preliminary data.</text>
</comment>
<accession>A0A0D2HYV5</accession>
<sequence length="292" mass="33404">MFDLRTLFLNNMAVNLVLVLVMLYMSFTRKTYPGFGLWTLGMVCLMLGLLLIGLRHYLPGVITVILANGLIFANQLLIWIGLDRFLGIRSRIWPPLIGLVASFMLLTYFWLTSPYVFPRIIIVSFVVSAYSFRLFIAARKHLGKVVEGEEKLLMTGFLLIFIFSAMRLAPFLFGGTDQTDFMAYQNSQTLAVTATLLGVLTTVLGMLKVNQQRLEKELNQTKDELDTMRELLPMCSWCKRIRIDDDTWQSVEDFLGAQSQAQVSHSMCPDCLHKYFPEMADSVLRELEKEKK</sequence>
<keyword evidence="2" id="KW-0812">Transmembrane</keyword>
<dbReference type="Proteomes" id="UP000032233">
    <property type="component" value="Unassembled WGS sequence"/>
</dbReference>
<dbReference type="AlphaFoldDB" id="A0A0D2HYV5"/>
<organism evidence="3 4">
    <name type="scientific">Dethiosulfatarculus sandiegensis</name>
    <dbReference type="NCBI Taxonomy" id="1429043"/>
    <lineage>
        <taxon>Bacteria</taxon>
        <taxon>Pseudomonadati</taxon>
        <taxon>Thermodesulfobacteriota</taxon>
        <taxon>Desulfarculia</taxon>
        <taxon>Desulfarculales</taxon>
        <taxon>Desulfarculaceae</taxon>
        <taxon>Dethiosulfatarculus</taxon>
    </lineage>
</organism>
<feature type="transmembrane region" description="Helical" evidence="2">
    <location>
        <begin position="34"/>
        <end position="54"/>
    </location>
</feature>
<protein>
    <submittedName>
        <fullName evidence="3">Uncharacterized protein</fullName>
    </submittedName>
</protein>
<dbReference type="InParanoid" id="A0A0D2HYV5"/>
<gene>
    <name evidence="3" type="ORF">X474_04065</name>
</gene>
<feature type="transmembrane region" description="Helical" evidence="2">
    <location>
        <begin position="6"/>
        <end position="27"/>
    </location>
</feature>
<keyword evidence="4" id="KW-1185">Reference proteome</keyword>
<evidence type="ECO:0000313" key="4">
    <source>
        <dbReference type="Proteomes" id="UP000032233"/>
    </source>
</evidence>
<keyword evidence="2" id="KW-1133">Transmembrane helix</keyword>
<feature type="transmembrane region" description="Helical" evidence="2">
    <location>
        <begin position="92"/>
        <end position="111"/>
    </location>
</feature>
<evidence type="ECO:0000256" key="1">
    <source>
        <dbReference type="SAM" id="Coils"/>
    </source>
</evidence>
<evidence type="ECO:0000256" key="2">
    <source>
        <dbReference type="SAM" id="Phobius"/>
    </source>
</evidence>
<feature type="transmembrane region" description="Helical" evidence="2">
    <location>
        <begin position="157"/>
        <end position="176"/>
    </location>
</feature>
<name>A0A0D2HYV5_9BACT</name>
<keyword evidence="1" id="KW-0175">Coiled coil</keyword>
<feature type="coiled-coil region" evidence="1">
    <location>
        <begin position="204"/>
        <end position="231"/>
    </location>
</feature>
<dbReference type="STRING" id="1429043.X474_04065"/>
<feature type="transmembrane region" description="Helical" evidence="2">
    <location>
        <begin position="60"/>
        <end position="80"/>
    </location>
</feature>
<evidence type="ECO:0000313" key="3">
    <source>
        <dbReference type="EMBL" id="KIX15453.1"/>
    </source>
</evidence>